<evidence type="ECO:0000313" key="6">
    <source>
        <dbReference type="Proteomes" id="UP000466894"/>
    </source>
</evidence>
<evidence type="ECO:0000256" key="1">
    <source>
        <dbReference type="SAM" id="Phobius"/>
    </source>
</evidence>
<proteinExistence type="predicted"/>
<dbReference type="AlphaFoldDB" id="A0A7I7PBY2"/>
<dbReference type="KEGG" id="mnv:MNVI_13900"/>
<dbReference type="InterPro" id="IPR025646">
    <property type="entry name" value="DUF4350"/>
</dbReference>
<protein>
    <submittedName>
        <fullName evidence="3">Putative membrane protein</fullName>
    </submittedName>
</protein>
<organism evidence="3 6">
    <name type="scientific">Mycobacterium noviomagense</name>
    <dbReference type="NCBI Taxonomy" id="459858"/>
    <lineage>
        <taxon>Bacteria</taxon>
        <taxon>Bacillati</taxon>
        <taxon>Actinomycetota</taxon>
        <taxon>Actinomycetes</taxon>
        <taxon>Mycobacteriales</taxon>
        <taxon>Mycobacteriaceae</taxon>
        <taxon>Mycobacterium</taxon>
    </lineage>
</organism>
<evidence type="ECO:0000313" key="3">
    <source>
        <dbReference type="EMBL" id="BBY06072.1"/>
    </source>
</evidence>
<keyword evidence="1" id="KW-1133">Transmembrane helix</keyword>
<evidence type="ECO:0000313" key="5">
    <source>
        <dbReference type="Proteomes" id="UP000192374"/>
    </source>
</evidence>
<sequence>MTVDEPRTRPLAGPPRARTWLWVALTLVALAAIAALGTYLTAPRPGGVMDPASTGRHGAHALVALLREHGVEVVVAGSVADVERAARPDTLLLFAQTQHLVDDALLDRLAQVPGDRLLVEPTSRARAALTPGLRIGGASTFDHEPDCALREANRAGTVQFGPTNTYTADQPLTSCYDGVLVRYRDGARTVTVVGNAGFMTNGDLLRAGNAALAMNLAGQRPRLIWYAPQHIEGERSSSATIFDAIPGKVDWIVLQLAVVVVLLAVWQGRRLGPVVAEDLPVVVRASETVEGRGRLYRSRRARDRAAEALRTATLQRLLPRIGLAVNAPAAAVVTAVAQRSAASPEFVGHILFGPPPVTDSDLVHLAQALDDIERQVAQR</sequence>
<dbReference type="Proteomes" id="UP000466894">
    <property type="component" value="Chromosome"/>
</dbReference>
<reference evidence="4 5" key="1">
    <citation type="submission" date="2017-02" db="EMBL/GenBank/DDBJ databases">
        <title>The new phylogeny of genus Mycobacterium.</title>
        <authorList>
            <person name="Tortoli E."/>
            <person name="Trovato A."/>
            <person name="Cirillo D.M."/>
        </authorList>
    </citation>
    <scope>NUCLEOTIDE SEQUENCE [LARGE SCALE GENOMIC DNA]</scope>
    <source>
        <strain evidence="4 5">DSM 45145</strain>
    </source>
</reference>
<gene>
    <name evidence="4" type="ORF">BST37_17880</name>
    <name evidence="3" type="ORF">MNVI_13900</name>
</gene>
<keyword evidence="1" id="KW-0812">Transmembrane</keyword>
<keyword evidence="1" id="KW-0472">Membrane</keyword>
<accession>A0A7I7PBY2</accession>
<evidence type="ECO:0000313" key="4">
    <source>
        <dbReference type="EMBL" id="ORB11859.1"/>
    </source>
</evidence>
<feature type="domain" description="DUF4350" evidence="2">
    <location>
        <begin position="52"/>
        <end position="216"/>
    </location>
</feature>
<dbReference type="RefSeq" id="WP_083089111.1">
    <property type="nucleotide sequence ID" value="NZ_AP022583.1"/>
</dbReference>
<name>A0A7I7PBY2_9MYCO</name>
<reference evidence="3 6" key="2">
    <citation type="journal article" date="2019" name="Emerg. Microbes Infect.">
        <title>Comprehensive subspecies identification of 175 nontuberculous mycobacteria species based on 7547 genomic profiles.</title>
        <authorList>
            <person name="Matsumoto Y."/>
            <person name="Kinjo T."/>
            <person name="Motooka D."/>
            <person name="Nabeya D."/>
            <person name="Jung N."/>
            <person name="Uechi K."/>
            <person name="Horii T."/>
            <person name="Iida T."/>
            <person name="Fujita J."/>
            <person name="Nakamura S."/>
        </authorList>
    </citation>
    <scope>NUCLEOTIDE SEQUENCE [LARGE SCALE GENOMIC DNA]</scope>
    <source>
        <strain evidence="3 6">JCM 16367</strain>
    </source>
</reference>
<dbReference type="OrthoDB" id="5241668at2"/>
<evidence type="ECO:0000259" key="2">
    <source>
        <dbReference type="Pfam" id="PF14258"/>
    </source>
</evidence>
<dbReference type="Proteomes" id="UP000192374">
    <property type="component" value="Unassembled WGS sequence"/>
</dbReference>
<dbReference type="EMBL" id="AP022583">
    <property type="protein sequence ID" value="BBY06072.1"/>
    <property type="molecule type" value="Genomic_DNA"/>
</dbReference>
<feature type="transmembrane region" description="Helical" evidence="1">
    <location>
        <begin position="20"/>
        <end position="40"/>
    </location>
</feature>
<dbReference type="Pfam" id="PF14258">
    <property type="entry name" value="DUF4350"/>
    <property type="match status" value="1"/>
</dbReference>
<reference evidence="3" key="3">
    <citation type="submission" date="2020-02" db="EMBL/GenBank/DDBJ databases">
        <authorList>
            <person name="Matsumoto Y."/>
            <person name="Motooka D."/>
            <person name="Nakamura S."/>
        </authorList>
    </citation>
    <scope>NUCLEOTIDE SEQUENCE</scope>
    <source>
        <strain evidence="3">JCM 16367</strain>
    </source>
</reference>
<dbReference type="EMBL" id="MVIC01000042">
    <property type="protein sequence ID" value="ORB11859.1"/>
    <property type="molecule type" value="Genomic_DNA"/>
</dbReference>
<keyword evidence="5" id="KW-1185">Reference proteome</keyword>